<evidence type="ECO:0000313" key="2">
    <source>
        <dbReference type="Proteomes" id="UP000224567"/>
    </source>
</evidence>
<gene>
    <name evidence="1" type="ORF">CQW23_17861</name>
</gene>
<sequence>MGEIIEVGIKIDRIVSFATLKETTQAIQKGSGSVGGKKNDKDASAIIVGQQAWGHSIEDCRALKREIEKIIQDKSIMVQNIDSEESSSHIDMQTSG</sequence>
<accession>A0A2G2WF11</accession>
<comment type="caution">
    <text evidence="1">The sequence shown here is derived from an EMBL/GenBank/DDBJ whole genome shotgun (WGS) entry which is preliminary data.</text>
</comment>
<protein>
    <submittedName>
        <fullName evidence="1">Uncharacterized protein</fullName>
    </submittedName>
</protein>
<reference evidence="2" key="2">
    <citation type="journal article" date="2017" name="J. Anim. Genet.">
        <title>Multiple reference genome sequences of hot pepper reveal the massive evolution of plant disease resistance genes by retroduplication.</title>
        <authorList>
            <person name="Kim S."/>
            <person name="Park J."/>
            <person name="Yeom S.-I."/>
            <person name="Kim Y.-M."/>
            <person name="Seo E."/>
            <person name="Kim K.-T."/>
            <person name="Kim M.-S."/>
            <person name="Lee J.M."/>
            <person name="Cheong K."/>
            <person name="Shin H.-S."/>
            <person name="Kim S.-B."/>
            <person name="Han K."/>
            <person name="Lee J."/>
            <person name="Park M."/>
            <person name="Lee H.-A."/>
            <person name="Lee H.-Y."/>
            <person name="Lee Y."/>
            <person name="Oh S."/>
            <person name="Lee J.H."/>
            <person name="Choi E."/>
            <person name="Choi E."/>
            <person name="Lee S.E."/>
            <person name="Jeon J."/>
            <person name="Kim H."/>
            <person name="Choi G."/>
            <person name="Song H."/>
            <person name="Lee J."/>
            <person name="Lee S.-C."/>
            <person name="Kwon J.-K."/>
            <person name="Lee H.-Y."/>
            <person name="Koo N."/>
            <person name="Hong Y."/>
            <person name="Kim R.W."/>
            <person name="Kang W.-H."/>
            <person name="Huh J.H."/>
            <person name="Kang B.-C."/>
            <person name="Yang T.-J."/>
            <person name="Lee Y.-H."/>
            <person name="Bennetzen J.L."/>
            <person name="Choi D."/>
        </authorList>
    </citation>
    <scope>NUCLEOTIDE SEQUENCE [LARGE SCALE GENOMIC DNA]</scope>
    <source>
        <strain evidence="2">cv. PBC81</strain>
    </source>
</reference>
<dbReference type="Proteomes" id="UP000224567">
    <property type="component" value="Unassembled WGS sequence"/>
</dbReference>
<dbReference type="OrthoDB" id="10635784at2759"/>
<proteinExistence type="predicted"/>
<evidence type="ECO:0000313" key="1">
    <source>
        <dbReference type="EMBL" id="PHT43836.1"/>
    </source>
</evidence>
<reference evidence="1 2" key="1">
    <citation type="journal article" date="2017" name="Genome Biol.">
        <title>New reference genome sequences of hot pepper reveal the massive evolution of plant disease-resistance genes by retroduplication.</title>
        <authorList>
            <person name="Kim S."/>
            <person name="Park J."/>
            <person name="Yeom S.I."/>
            <person name="Kim Y.M."/>
            <person name="Seo E."/>
            <person name="Kim K.T."/>
            <person name="Kim M.S."/>
            <person name="Lee J.M."/>
            <person name="Cheong K."/>
            <person name="Shin H.S."/>
            <person name="Kim S.B."/>
            <person name="Han K."/>
            <person name="Lee J."/>
            <person name="Park M."/>
            <person name="Lee H.A."/>
            <person name="Lee H.Y."/>
            <person name="Lee Y."/>
            <person name="Oh S."/>
            <person name="Lee J.H."/>
            <person name="Choi E."/>
            <person name="Choi E."/>
            <person name="Lee S.E."/>
            <person name="Jeon J."/>
            <person name="Kim H."/>
            <person name="Choi G."/>
            <person name="Song H."/>
            <person name="Lee J."/>
            <person name="Lee S.C."/>
            <person name="Kwon J.K."/>
            <person name="Lee H.Y."/>
            <person name="Koo N."/>
            <person name="Hong Y."/>
            <person name="Kim R.W."/>
            <person name="Kang W.H."/>
            <person name="Huh J.H."/>
            <person name="Kang B.C."/>
            <person name="Yang T.J."/>
            <person name="Lee Y.H."/>
            <person name="Bennetzen J.L."/>
            <person name="Choi D."/>
        </authorList>
    </citation>
    <scope>NUCLEOTIDE SEQUENCE [LARGE SCALE GENOMIC DNA]</scope>
    <source>
        <strain evidence="2">cv. PBC81</strain>
    </source>
</reference>
<name>A0A2G2WF11_CAPBA</name>
<dbReference type="EMBL" id="MLFT02000007">
    <property type="protein sequence ID" value="PHT43836.1"/>
    <property type="molecule type" value="Genomic_DNA"/>
</dbReference>
<keyword evidence="2" id="KW-1185">Reference proteome</keyword>
<organism evidence="1 2">
    <name type="scientific">Capsicum baccatum</name>
    <name type="common">Peruvian pepper</name>
    <dbReference type="NCBI Taxonomy" id="33114"/>
    <lineage>
        <taxon>Eukaryota</taxon>
        <taxon>Viridiplantae</taxon>
        <taxon>Streptophyta</taxon>
        <taxon>Embryophyta</taxon>
        <taxon>Tracheophyta</taxon>
        <taxon>Spermatophyta</taxon>
        <taxon>Magnoliopsida</taxon>
        <taxon>eudicotyledons</taxon>
        <taxon>Gunneridae</taxon>
        <taxon>Pentapetalae</taxon>
        <taxon>asterids</taxon>
        <taxon>lamiids</taxon>
        <taxon>Solanales</taxon>
        <taxon>Solanaceae</taxon>
        <taxon>Solanoideae</taxon>
        <taxon>Capsiceae</taxon>
        <taxon>Capsicum</taxon>
    </lineage>
</organism>
<dbReference type="AlphaFoldDB" id="A0A2G2WF11"/>